<reference evidence="2" key="1">
    <citation type="submission" date="2023-07" db="EMBL/GenBank/DDBJ databases">
        <authorList>
            <person name="Luz R."/>
            <person name="Cordeiro R."/>
            <person name="Fonseca A."/>
            <person name="Goncalves V."/>
        </authorList>
    </citation>
    <scope>NUCLEOTIDE SEQUENCE [LARGE SCALE GENOMIC DNA]</scope>
    <source>
        <strain evidence="2">BACA0444</strain>
    </source>
</reference>
<dbReference type="EMBL" id="JAVMIP010000002">
    <property type="protein sequence ID" value="MDS3859678.1"/>
    <property type="molecule type" value="Genomic_DNA"/>
</dbReference>
<proteinExistence type="predicted"/>
<sequence>MDKQAFLYPRSRYYGTVKLENLAFDANLQDFATQVSYITALQTNGKLSPLEAYGKIKGLWHALKSSKKTLGVGENPFQAPEMPQ</sequence>
<dbReference type="InterPro" id="IPR055643">
    <property type="entry name" value="DUF7219"/>
</dbReference>
<protein>
    <submittedName>
        <fullName evidence="1">Uncharacterized protein</fullName>
    </submittedName>
</protein>
<name>A0AAE4JW35_9CYAN</name>
<evidence type="ECO:0000313" key="1">
    <source>
        <dbReference type="EMBL" id="MDS3859678.1"/>
    </source>
</evidence>
<evidence type="ECO:0000313" key="2">
    <source>
        <dbReference type="Proteomes" id="UP001268256"/>
    </source>
</evidence>
<gene>
    <name evidence="1" type="ORF">RIF25_02540</name>
</gene>
<dbReference type="Pfam" id="PF23856">
    <property type="entry name" value="DUF7219"/>
    <property type="match status" value="1"/>
</dbReference>
<keyword evidence="2" id="KW-1185">Reference proteome</keyword>
<dbReference type="Proteomes" id="UP001268256">
    <property type="component" value="Unassembled WGS sequence"/>
</dbReference>
<comment type="caution">
    <text evidence="1">The sequence shown here is derived from an EMBL/GenBank/DDBJ whole genome shotgun (WGS) entry which is preliminary data.</text>
</comment>
<dbReference type="RefSeq" id="WP_322876987.1">
    <property type="nucleotide sequence ID" value="NZ_JAVMIP010000002.1"/>
</dbReference>
<accession>A0AAE4JW35</accession>
<dbReference type="AlphaFoldDB" id="A0AAE4JW35"/>
<organism evidence="1 2">
    <name type="scientific">Pseudocalidococcus azoricus BACA0444</name>
    <dbReference type="NCBI Taxonomy" id="2918990"/>
    <lineage>
        <taxon>Bacteria</taxon>
        <taxon>Bacillati</taxon>
        <taxon>Cyanobacteriota</taxon>
        <taxon>Cyanophyceae</taxon>
        <taxon>Acaryochloridales</taxon>
        <taxon>Thermosynechococcaceae</taxon>
        <taxon>Pseudocalidococcus</taxon>
        <taxon>Pseudocalidococcus azoricus</taxon>
    </lineage>
</organism>